<comment type="subcellular location">
    <subcellularLocation>
        <location evidence="1">Cell membrane</location>
        <topology evidence="1">Multi-pass membrane protein</topology>
    </subcellularLocation>
</comment>
<comment type="function">
    <text evidence="11">The phosphoenolpyruvate-dependent sugar phosphotransferase system (sugar PTS), a major carbohydrate active transport system, catalyzes the phosphorylation of incoming sugar substrates concomitantly with their translocation across the cell membrane. The enzyme II UlaABC PTS system is involved in ascorbate transport.</text>
</comment>
<dbReference type="InterPro" id="IPR036095">
    <property type="entry name" value="PTS_EIIB-like_sf"/>
</dbReference>
<feature type="transmembrane region" description="Helical" evidence="15">
    <location>
        <begin position="6"/>
        <end position="32"/>
    </location>
</feature>
<evidence type="ECO:0000256" key="3">
    <source>
        <dbReference type="ARBA" id="ARBA00022448"/>
    </source>
</evidence>
<evidence type="ECO:0000256" key="12">
    <source>
        <dbReference type="ARBA" id="ARBA00038218"/>
    </source>
</evidence>
<dbReference type="InterPro" id="IPR004703">
    <property type="entry name" value="PTS_sugar-sp_permease"/>
</dbReference>
<dbReference type="Pfam" id="PF03611">
    <property type="entry name" value="EIIC-GAT"/>
    <property type="match status" value="1"/>
</dbReference>
<comment type="subunit">
    <text evidence="2">Homodimer.</text>
</comment>
<dbReference type="GO" id="GO:0008982">
    <property type="term" value="F:protein-N(PI)-phosphohistidine-sugar phosphotransferase activity"/>
    <property type="evidence" value="ECO:0007669"/>
    <property type="project" value="InterPro"/>
</dbReference>
<evidence type="ECO:0000256" key="6">
    <source>
        <dbReference type="ARBA" id="ARBA00022679"/>
    </source>
</evidence>
<dbReference type="CDD" id="cd05563">
    <property type="entry name" value="PTS_IIB_ascorbate"/>
    <property type="match status" value="1"/>
</dbReference>
<feature type="transmembrane region" description="Helical" evidence="15">
    <location>
        <begin position="433"/>
        <end position="454"/>
    </location>
</feature>
<keyword evidence="4" id="KW-1003">Cell membrane</keyword>
<keyword evidence="7" id="KW-0598">Phosphotransferase system</keyword>
<evidence type="ECO:0000256" key="5">
    <source>
        <dbReference type="ARBA" id="ARBA00022597"/>
    </source>
</evidence>
<feature type="transmembrane region" description="Helical" evidence="15">
    <location>
        <begin position="282"/>
        <end position="303"/>
    </location>
</feature>
<feature type="transmembrane region" description="Helical" evidence="15">
    <location>
        <begin position="239"/>
        <end position="262"/>
    </location>
</feature>
<evidence type="ECO:0000259" key="16">
    <source>
        <dbReference type="PROSITE" id="PS51099"/>
    </source>
</evidence>
<dbReference type="InterPro" id="IPR013011">
    <property type="entry name" value="PTS_EIIB_2"/>
</dbReference>
<gene>
    <name evidence="17" type="ORF">MCAPa_5490</name>
</gene>
<keyword evidence="9 15" id="KW-1133">Transmembrane helix</keyword>
<feature type="transmembrane region" description="Helical" evidence="15">
    <location>
        <begin position="460"/>
        <end position="480"/>
    </location>
</feature>
<evidence type="ECO:0000313" key="18">
    <source>
        <dbReference type="Proteomes" id="UP000028533"/>
    </source>
</evidence>
<feature type="domain" description="PTS EIIB type-2" evidence="16">
    <location>
        <begin position="515"/>
        <end position="602"/>
    </location>
</feature>
<evidence type="ECO:0000256" key="8">
    <source>
        <dbReference type="ARBA" id="ARBA00022692"/>
    </source>
</evidence>
<dbReference type="NCBIfam" id="NF009553">
    <property type="entry name" value="PRK12997.1-5"/>
    <property type="match status" value="1"/>
</dbReference>
<evidence type="ECO:0000313" key="17">
    <source>
        <dbReference type="EMBL" id="KEZ18827.1"/>
    </source>
</evidence>
<keyword evidence="3" id="KW-0813">Transport</keyword>
<comment type="similarity">
    <text evidence="12">Belongs to the UlaA family.</text>
</comment>
<dbReference type="InterPro" id="IPR003501">
    <property type="entry name" value="PTS_EIIB_2/3"/>
</dbReference>
<evidence type="ECO:0000256" key="15">
    <source>
        <dbReference type="SAM" id="Phobius"/>
    </source>
</evidence>
<feature type="transmembrane region" description="Helical" evidence="15">
    <location>
        <begin position="190"/>
        <end position="212"/>
    </location>
</feature>
<protein>
    <recommendedName>
        <fullName evidence="13">Ascorbate-specific PTS system EIIC component</fullName>
    </recommendedName>
    <alternativeName>
        <fullName evidence="14">Ascorbate-specific permease IIC component UlaA</fullName>
    </alternativeName>
</protein>
<dbReference type="RefSeq" id="WP_036432040.1">
    <property type="nucleotide sequence ID" value="NZ_JFDO01000019.1"/>
</dbReference>
<dbReference type="NCBIfam" id="NF007094">
    <property type="entry name" value="PRK09548.1"/>
    <property type="match status" value="1"/>
</dbReference>
<feature type="transmembrane region" description="Helical" evidence="15">
    <location>
        <begin position="44"/>
        <end position="65"/>
    </location>
</feature>
<dbReference type="NCBIfam" id="NF006920">
    <property type="entry name" value="PRK09410.1-2"/>
    <property type="match status" value="1"/>
</dbReference>
<dbReference type="EMBL" id="JFDO01000019">
    <property type="protein sequence ID" value="KEZ18827.1"/>
    <property type="molecule type" value="Genomic_DNA"/>
</dbReference>
<feature type="transmembrane region" description="Helical" evidence="15">
    <location>
        <begin position="156"/>
        <end position="178"/>
    </location>
</feature>
<evidence type="ECO:0000256" key="9">
    <source>
        <dbReference type="ARBA" id="ARBA00022989"/>
    </source>
</evidence>
<dbReference type="Pfam" id="PF02302">
    <property type="entry name" value="PTS_IIB"/>
    <property type="match status" value="1"/>
</dbReference>
<feature type="transmembrane region" description="Helical" evidence="15">
    <location>
        <begin position="397"/>
        <end position="421"/>
    </location>
</feature>
<keyword evidence="10 15" id="KW-0472">Membrane</keyword>
<feature type="transmembrane region" description="Helical" evidence="15">
    <location>
        <begin position="338"/>
        <end position="362"/>
    </location>
</feature>
<sequence>MDFGKYVLNFFTEFIGTPAILVALFAFTGSLLQKKKFTESLTSTIKTAIGFLIIGGGAGIIAGSIQKLGFAFNLLFQRSGAIANNDVLPGLFLNTSKIVLTGSLIMICAMFLNIVLARISKFKYIYLTGHVLFYFSTMFASVMHVAGLNLDEVKNLTTVVISGALLVSIYMVLTPALLNNYVIRITKNDNLALGHTGSLGYWLSAIIGLGIAKISKKPSRSTEDVNFPKGLAFLRNTNVAIGITMLLLYLIIYFTTFIVHGYEQMVAHKIIDNGKDVFVQGLLQSLTFAAGVEIVLIGVRMFIAEIIPSFQGISQKVVPDAKPALDCPIVFPYAPNAVLIGFISSFIGGIIAMGITILIVNLKGINVDIWIIIIPSIVPHFFVGATCGVFGNSTGGIKGAVIGSFVNGLIISFVPFLFIGLQLIPNISNNNQHIAWGDGDFLLGLPIGALLRLIGVKNAIWVLLLISIISWLILPIYSFLTKKINLVKKLDNNNKAKVINKEQKLISKYDLKKQYKIVAVCGQGLGSSLLIEMNLKNVIKELDLPIQITHTNLNSFDPTDETILAVVCGIDLQNSINFERKIVLENLLDQDQAKQKIKEFLS</sequence>
<feature type="transmembrane region" description="Helical" evidence="15">
    <location>
        <begin position="131"/>
        <end position="150"/>
    </location>
</feature>
<organism evidence="17 18">
    <name type="scientific">Mycoplasma capricolum subsp. capricolum 14232</name>
    <dbReference type="NCBI Taxonomy" id="1188238"/>
    <lineage>
        <taxon>Bacteria</taxon>
        <taxon>Bacillati</taxon>
        <taxon>Mycoplasmatota</taxon>
        <taxon>Mollicutes</taxon>
        <taxon>Mycoplasmataceae</taxon>
        <taxon>Mycoplasma</taxon>
    </lineage>
</organism>
<evidence type="ECO:0000256" key="7">
    <source>
        <dbReference type="ARBA" id="ARBA00022683"/>
    </source>
</evidence>
<dbReference type="Gene3D" id="3.40.50.2300">
    <property type="match status" value="1"/>
</dbReference>
<keyword evidence="5" id="KW-0762">Sugar transport</keyword>
<evidence type="ECO:0000256" key="1">
    <source>
        <dbReference type="ARBA" id="ARBA00004651"/>
    </source>
</evidence>
<comment type="caution">
    <text evidence="17">The sequence shown here is derived from an EMBL/GenBank/DDBJ whole genome shotgun (WGS) entry which is preliminary data.</text>
</comment>
<evidence type="ECO:0000256" key="4">
    <source>
        <dbReference type="ARBA" id="ARBA00022475"/>
    </source>
</evidence>
<keyword evidence="6 17" id="KW-0808">Transferase</keyword>
<feature type="transmembrane region" description="Helical" evidence="15">
    <location>
        <begin position="98"/>
        <end position="119"/>
    </location>
</feature>
<dbReference type="InterPro" id="IPR051562">
    <property type="entry name" value="Ascorbate-PTS_EIIC"/>
</dbReference>
<dbReference type="GO" id="GO:0005886">
    <property type="term" value="C:plasma membrane"/>
    <property type="evidence" value="ECO:0007669"/>
    <property type="project" value="UniProtKB-SubCell"/>
</dbReference>
<dbReference type="GO" id="GO:0009401">
    <property type="term" value="P:phosphoenolpyruvate-dependent sugar phosphotransferase system"/>
    <property type="evidence" value="ECO:0007669"/>
    <property type="project" value="UniProtKB-KW"/>
</dbReference>
<dbReference type="PANTHER" id="PTHR33843">
    <property type="entry name" value="ASCORBATE-SPECIFIC PTS SYSTEM EIIC COMPONENT"/>
    <property type="match status" value="1"/>
</dbReference>
<evidence type="ECO:0000256" key="10">
    <source>
        <dbReference type="ARBA" id="ARBA00023136"/>
    </source>
</evidence>
<accession>A0A084ELI5</accession>
<dbReference type="SUPFAM" id="SSF52794">
    <property type="entry name" value="PTS system IIB component-like"/>
    <property type="match status" value="1"/>
</dbReference>
<proteinExistence type="inferred from homology"/>
<evidence type="ECO:0000256" key="14">
    <source>
        <dbReference type="ARBA" id="ARBA00042859"/>
    </source>
</evidence>
<dbReference type="Proteomes" id="UP000028533">
    <property type="component" value="Unassembled WGS sequence"/>
</dbReference>
<evidence type="ECO:0000256" key="2">
    <source>
        <dbReference type="ARBA" id="ARBA00011738"/>
    </source>
</evidence>
<evidence type="ECO:0000256" key="13">
    <source>
        <dbReference type="ARBA" id="ARBA00039702"/>
    </source>
</evidence>
<dbReference type="AlphaFoldDB" id="A0A084ELI5"/>
<reference evidence="17 18" key="1">
    <citation type="submission" date="2014-02" db="EMBL/GenBank/DDBJ databases">
        <title>Genome sequence of Mycoplasma capricolum subsp. capricolum strain 14232.</title>
        <authorList>
            <person name="Sirand-Pugnet P."/>
            <person name="Breton M."/>
            <person name="Dordet-Frisoni E."/>
            <person name="Baranowski E."/>
            <person name="Barre A."/>
            <person name="Couture C."/>
            <person name="Dupuy V."/>
            <person name="Gaurivaud P."/>
            <person name="Jacob D."/>
            <person name="Lemaitre C."/>
            <person name="Manso-Silvan L."/>
            <person name="Nikolski M."/>
            <person name="Nouvel L.-X."/>
            <person name="Poumarat F."/>
            <person name="Tardy F."/>
            <person name="Thebault P."/>
            <person name="Theil S."/>
            <person name="Citti C."/>
            <person name="Thiaucourt F."/>
            <person name="Blanchard A."/>
        </authorList>
    </citation>
    <scope>NUCLEOTIDE SEQUENCE [LARGE SCALE GENOMIC DNA]</scope>
    <source>
        <strain evidence="17 18">14232</strain>
    </source>
</reference>
<name>A0A084ELI5_MYCCA</name>
<feature type="transmembrane region" description="Helical" evidence="15">
    <location>
        <begin position="369"/>
        <end position="391"/>
    </location>
</feature>
<dbReference type="PANTHER" id="PTHR33843:SF4">
    <property type="entry name" value="ASCORBATE-SPECIFIC PTS SYSTEM EIIC COMPONENT"/>
    <property type="match status" value="1"/>
</dbReference>
<dbReference type="PROSITE" id="PS51099">
    <property type="entry name" value="PTS_EIIB_TYPE_2"/>
    <property type="match status" value="1"/>
</dbReference>
<evidence type="ECO:0000256" key="11">
    <source>
        <dbReference type="ARBA" id="ARBA00037387"/>
    </source>
</evidence>
<keyword evidence="8 15" id="KW-0812">Transmembrane</keyword>